<dbReference type="GO" id="GO:0004851">
    <property type="term" value="F:uroporphyrin-III C-methyltransferase activity"/>
    <property type="evidence" value="ECO:0007669"/>
    <property type="project" value="UniProtKB-EC"/>
</dbReference>
<dbReference type="Gene3D" id="3.40.1010.10">
    <property type="entry name" value="Cobalt-precorrin-4 Transmethylase, Domain 1"/>
    <property type="match status" value="1"/>
</dbReference>
<evidence type="ECO:0000259" key="14">
    <source>
        <dbReference type="Pfam" id="PF00590"/>
    </source>
</evidence>
<evidence type="ECO:0000256" key="3">
    <source>
        <dbReference type="ARBA" id="ARBA00022573"/>
    </source>
</evidence>
<evidence type="ECO:0000256" key="8">
    <source>
        <dbReference type="ARBA" id="ARBA00023239"/>
    </source>
</evidence>
<evidence type="ECO:0000256" key="10">
    <source>
        <dbReference type="ARBA" id="ARBA00023268"/>
    </source>
</evidence>
<evidence type="ECO:0000256" key="4">
    <source>
        <dbReference type="ARBA" id="ARBA00022603"/>
    </source>
</evidence>
<dbReference type="InterPro" id="IPR006366">
    <property type="entry name" value="CobA/CysG_C"/>
</dbReference>
<dbReference type="GO" id="GO:0019354">
    <property type="term" value="P:siroheme biosynthetic process"/>
    <property type="evidence" value="ECO:0007669"/>
    <property type="project" value="UniProtKB-UniPathway"/>
</dbReference>
<keyword evidence="8" id="KW-0456">Lyase</keyword>
<dbReference type="InterPro" id="IPR035996">
    <property type="entry name" value="4pyrrol_Methylase_sf"/>
</dbReference>
<evidence type="ECO:0000256" key="7">
    <source>
        <dbReference type="ARBA" id="ARBA00023002"/>
    </source>
</evidence>
<evidence type="ECO:0000256" key="9">
    <source>
        <dbReference type="ARBA" id="ARBA00023244"/>
    </source>
</evidence>
<dbReference type="Proteomes" id="UP000654401">
    <property type="component" value="Unassembled WGS sequence"/>
</dbReference>
<dbReference type="PROSITE" id="PS00839">
    <property type="entry name" value="SUMT_1"/>
    <property type="match status" value="1"/>
</dbReference>
<dbReference type="GO" id="GO:0016829">
    <property type="term" value="F:lyase activity"/>
    <property type="evidence" value="ECO:0007669"/>
    <property type="project" value="UniProtKB-KW"/>
</dbReference>
<keyword evidence="9" id="KW-0627">Porphyrin biosynthesis</keyword>
<comment type="caution">
    <text evidence="15">The sequence shown here is derived from an EMBL/GenBank/DDBJ whole genome shotgun (WGS) entry which is preliminary data.</text>
</comment>
<accession>A0A8J6PA32</accession>
<comment type="similarity">
    <text evidence="1 13">Belongs to the precorrin methyltransferase family.</text>
</comment>
<dbReference type="FunFam" id="3.30.950.10:FF:000001">
    <property type="entry name" value="Siroheme synthase"/>
    <property type="match status" value="1"/>
</dbReference>
<name>A0A8J6PA32_9GAMM</name>
<dbReference type="InterPro" id="IPR050161">
    <property type="entry name" value="Siro_Cobalamin_biosynth"/>
</dbReference>
<evidence type="ECO:0000256" key="12">
    <source>
        <dbReference type="ARBA" id="ARBA00060548"/>
    </source>
</evidence>
<keyword evidence="4 13" id="KW-0489">Methyltransferase</keyword>
<dbReference type="GO" id="GO:0032259">
    <property type="term" value="P:methylation"/>
    <property type="evidence" value="ECO:0007669"/>
    <property type="project" value="UniProtKB-KW"/>
</dbReference>
<dbReference type="SUPFAM" id="SSF53790">
    <property type="entry name" value="Tetrapyrrole methylase"/>
    <property type="match status" value="1"/>
</dbReference>
<dbReference type="PANTHER" id="PTHR45790">
    <property type="entry name" value="SIROHEME SYNTHASE-RELATED"/>
    <property type="match status" value="1"/>
</dbReference>
<proteinExistence type="inferred from homology"/>
<dbReference type="FunFam" id="3.40.1010.10:FF:000001">
    <property type="entry name" value="Siroheme synthase"/>
    <property type="match status" value="1"/>
</dbReference>
<dbReference type="Pfam" id="PF00590">
    <property type="entry name" value="TP_methylase"/>
    <property type="match status" value="1"/>
</dbReference>
<dbReference type="InterPro" id="IPR014777">
    <property type="entry name" value="4pyrrole_Mease_sub1"/>
</dbReference>
<dbReference type="EMBL" id="JACNFK010000024">
    <property type="protein sequence ID" value="MBC8519502.1"/>
    <property type="molecule type" value="Genomic_DNA"/>
</dbReference>
<dbReference type="InterPro" id="IPR014776">
    <property type="entry name" value="4pyrrole_Mease_sub2"/>
</dbReference>
<evidence type="ECO:0000313" key="15">
    <source>
        <dbReference type="EMBL" id="MBC8519502.1"/>
    </source>
</evidence>
<evidence type="ECO:0000256" key="2">
    <source>
        <dbReference type="ARBA" id="ARBA00012162"/>
    </source>
</evidence>
<dbReference type="PANTHER" id="PTHR45790:SF3">
    <property type="entry name" value="S-ADENOSYL-L-METHIONINE-DEPENDENT UROPORPHYRINOGEN III METHYLTRANSFERASE, CHLOROPLASTIC"/>
    <property type="match status" value="1"/>
</dbReference>
<evidence type="ECO:0000256" key="13">
    <source>
        <dbReference type="RuleBase" id="RU003960"/>
    </source>
</evidence>
<reference evidence="15 16" key="1">
    <citation type="submission" date="2020-08" db="EMBL/GenBank/DDBJ databases">
        <title>Bridging the membrane lipid divide: bacteria of the FCB group superphylum have the potential to synthesize archaeal ether lipids.</title>
        <authorList>
            <person name="Villanueva L."/>
            <person name="Von Meijenfeldt F.A.B."/>
            <person name="Westbye A.B."/>
            <person name="Yadav S."/>
            <person name="Hopmans E.C."/>
            <person name="Dutilh B.E."/>
            <person name="Sinninghe Damste J.S."/>
        </authorList>
    </citation>
    <scope>NUCLEOTIDE SEQUENCE [LARGE SCALE GENOMIC DNA]</scope>
    <source>
        <strain evidence="15">NIOZ-UU100</strain>
    </source>
</reference>
<dbReference type="Gene3D" id="3.30.950.10">
    <property type="entry name" value="Methyltransferase, Cobalt-precorrin-4 Transmethylase, Domain 2"/>
    <property type="match status" value="1"/>
</dbReference>
<dbReference type="NCBIfam" id="NF004790">
    <property type="entry name" value="PRK06136.1"/>
    <property type="match status" value="1"/>
</dbReference>
<dbReference type="GO" id="GO:0016491">
    <property type="term" value="F:oxidoreductase activity"/>
    <property type="evidence" value="ECO:0007669"/>
    <property type="project" value="UniProtKB-KW"/>
</dbReference>
<dbReference type="EC" id="2.1.1.107" evidence="2"/>
<dbReference type="NCBIfam" id="TIGR01469">
    <property type="entry name" value="cobA_cysG_Cterm"/>
    <property type="match status" value="1"/>
</dbReference>
<dbReference type="InterPro" id="IPR003043">
    <property type="entry name" value="Uropor_MeTrfase_CS"/>
</dbReference>
<keyword evidence="5 13" id="KW-0808">Transferase</keyword>
<comment type="pathway">
    <text evidence="12">Cofactor biosynthesis; adenosylcobalamin biosynthesis; precorrin-2 from uroporphyrinogen III: step 1/1.</text>
</comment>
<dbReference type="PROSITE" id="PS00840">
    <property type="entry name" value="SUMT_2"/>
    <property type="match status" value="1"/>
</dbReference>
<comment type="pathway">
    <text evidence="11">Porphyrin-containing compound metabolism; siroheme biosynthesis; precorrin-2 from uroporphyrinogen III: step 1/1.</text>
</comment>
<evidence type="ECO:0000256" key="11">
    <source>
        <dbReference type="ARBA" id="ARBA00025705"/>
    </source>
</evidence>
<dbReference type="AlphaFoldDB" id="A0A8J6PA32"/>
<evidence type="ECO:0000256" key="5">
    <source>
        <dbReference type="ARBA" id="ARBA00022679"/>
    </source>
</evidence>
<evidence type="ECO:0000256" key="6">
    <source>
        <dbReference type="ARBA" id="ARBA00022691"/>
    </source>
</evidence>
<keyword evidence="7" id="KW-0560">Oxidoreductase</keyword>
<evidence type="ECO:0000256" key="1">
    <source>
        <dbReference type="ARBA" id="ARBA00005879"/>
    </source>
</evidence>
<dbReference type="GO" id="GO:0009236">
    <property type="term" value="P:cobalamin biosynthetic process"/>
    <property type="evidence" value="ECO:0007669"/>
    <property type="project" value="UniProtKB-KW"/>
</dbReference>
<dbReference type="InterPro" id="IPR000878">
    <property type="entry name" value="4pyrrol_Mease"/>
</dbReference>
<keyword evidence="10" id="KW-0511">Multifunctional enzyme</keyword>
<keyword evidence="6" id="KW-0949">S-adenosyl-L-methionine</keyword>
<dbReference type="UniPathway" id="UPA00262">
    <property type="reaction ID" value="UER00211"/>
</dbReference>
<sequence>MNKSINREPVVSLIGAGPGDPDLLTIKALRRIEQAEVVVHDRLVSQEILDLIPQGVPRIYAGKSCGKHSMTQDEINQTLVNLAKNGRSVVRLKGGDPFIFGRGSEEALVLKREKIRFEIVPGITSGIAASAYAGIPVTHRSLSRGVLFVTGHFKNDEAVELDWRGMANPELTLVIYMGLHNLSMIADNLTRHGLSADTPVAVIENGTSREQRKAIATLHTIEDAVKREGLKSPALIVVGKVVKLSDELDWFGMVDEELNPSATTSLHG</sequence>
<protein>
    <recommendedName>
        <fullName evidence="2">uroporphyrinogen-III C-methyltransferase</fullName>
        <ecNumber evidence="2">2.1.1.107</ecNumber>
    </recommendedName>
</protein>
<dbReference type="CDD" id="cd11642">
    <property type="entry name" value="SUMT"/>
    <property type="match status" value="1"/>
</dbReference>
<feature type="domain" description="Tetrapyrrole methylase" evidence="14">
    <location>
        <begin position="11"/>
        <end position="221"/>
    </location>
</feature>
<evidence type="ECO:0000313" key="16">
    <source>
        <dbReference type="Proteomes" id="UP000654401"/>
    </source>
</evidence>
<keyword evidence="3" id="KW-0169">Cobalamin biosynthesis</keyword>
<organism evidence="15 16">
    <name type="scientific">Candidatus Thiopontia autotrophica</name>
    <dbReference type="NCBI Taxonomy" id="2841688"/>
    <lineage>
        <taxon>Bacteria</taxon>
        <taxon>Pseudomonadati</taxon>
        <taxon>Pseudomonadota</taxon>
        <taxon>Gammaproteobacteria</taxon>
        <taxon>Candidatus Thiopontia</taxon>
    </lineage>
</organism>
<gene>
    <name evidence="15" type="primary">cobA</name>
    <name evidence="15" type="ORF">H8D24_03725</name>
</gene>